<evidence type="ECO:0000256" key="1">
    <source>
        <dbReference type="SAM" id="Coils"/>
    </source>
</evidence>
<dbReference type="AlphaFoldDB" id="A0A378LPM8"/>
<keyword evidence="3" id="KW-1185">Reference proteome</keyword>
<dbReference type="Proteomes" id="UP000255297">
    <property type="component" value="Unassembled WGS sequence"/>
</dbReference>
<evidence type="ECO:0000313" key="3">
    <source>
        <dbReference type="Proteomes" id="UP000255297"/>
    </source>
</evidence>
<reference evidence="2 3" key="1">
    <citation type="submission" date="2018-06" db="EMBL/GenBank/DDBJ databases">
        <authorList>
            <consortium name="Pathogen Informatics"/>
            <person name="Doyle S."/>
        </authorList>
    </citation>
    <scope>NUCLEOTIDE SEQUENCE [LARGE SCALE GENOMIC DNA]</scope>
    <source>
        <strain evidence="2 3">NCTC11532</strain>
    </source>
</reference>
<dbReference type="STRING" id="1122170.GCA_000701265_03050"/>
<feature type="coiled-coil region" evidence="1">
    <location>
        <begin position="11"/>
        <end position="38"/>
    </location>
</feature>
<dbReference type="RefSeq" id="WP_031567873.1">
    <property type="nucleotide sequence ID" value="NZ_CAAAIS010000015.1"/>
</dbReference>
<protein>
    <submittedName>
        <fullName evidence="2">Coiled coil protein</fullName>
    </submittedName>
</protein>
<gene>
    <name evidence="2" type="ORF">NCTC11532_00898</name>
</gene>
<organism evidence="2 3">
    <name type="scientific">Legionella wadsworthii</name>
    <dbReference type="NCBI Taxonomy" id="28088"/>
    <lineage>
        <taxon>Bacteria</taxon>
        <taxon>Pseudomonadati</taxon>
        <taxon>Pseudomonadota</taxon>
        <taxon>Gammaproteobacteria</taxon>
        <taxon>Legionellales</taxon>
        <taxon>Legionellaceae</taxon>
        <taxon>Legionella</taxon>
    </lineage>
</organism>
<name>A0A378LPM8_9GAMM</name>
<dbReference type="OrthoDB" id="5653618at2"/>
<dbReference type="EMBL" id="UGPB01000001">
    <property type="protein sequence ID" value="STY28723.1"/>
    <property type="molecule type" value="Genomic_DNA"/>
</dbReference>
<keyword evidence="1" id="KW-0175">Coiled coil</keyword>
<accession>A0A378LPM8</accession>
<sequence length="167" mass="18386">MPKLEKLSPELKEALGTMSNLVSRYETLREKTESLRDDAEAIQYVDDVIKRYSLLKKTSPAMSAAQAKKEAFLPQLRKHAGELCSYSFSKPGDLANRLKELDFTPSEISEASKGLEQAGGDDELCCCLVGSSLALDTILSCLNNGSHHHGHPHAHMSYGHGHGHSHW</sequence>
<evidence type="ECO:0000313" key="2">
    <source>
        <dbReference type="EMBL" id="STY28723.1"/>
    </source>
</evidence>
<proteinExistence type="predicted"/>